<dbReference type="AlphaFoldDB" id="A0A402DRZ2"/>
<dbReference type="EMBL" id="BIMR01000141">
    <property type="protein sequence ID" value="GCE76887.1"/>
    <property type="molecule type" value="Genomic_DNA"/>
</dbReference>
<proteinExistence type="predicted"/>
<evidence type="ECO:0000313" key="3">
    <source>
        <dbReference type="Proteomes" id="UP000289954"/>
    </source>
</evidence>
<sequence>MDDASRPLAAHGWDHTPAVALSLVADRLAYRRRRWTARLVTAAVLAHQGALAVDVVQRGLSDDPRTHASAAFGLFLLGWTSIALGLLVVSLWRRSAAARPVIVPIDASIAEAVGIPELDAAPRDHLGLHGNVEPPPRW</sequence>
<feature type="transmembrane region" description="Helical" evidence="1">
    <location>
        <begin position="68"/>
        <end position="92"/>
    </location>
</feature>
<organism evidence="2 3">
    <name type="scientific">Cellulomonas biazotea</name>
    <dbReference type="NCBI Taxonomy" id="1709"/>
    <lineage>
        <taxon>Bacteria</taxon>
        <taxon>Bacillati</taxon>
        <taxon>Actinomycetota</taxon>
        <taxon>Actinomycetes</taxon>
        <taxon>Micrococcales</taxon>
        <taxon>Cellulomonadaceae</taxon>
        <taxon>Cellulomonas</taxon>
    </lineage>
</organism>
<gene>
    <name evidence="2" type="ORF">CBZ_19430</name>
</gene>
<accession>A0A402DRZ2</accession>
<keyword evidence="3" id="KW-1185">Reference proteome</keyword>
<protein>
    <submittedName>
        <fullName evidence="2">Uncharacterized protein</fullName>
    </submittedName>
</protein>
<dbReference type="RefSeq" id="WP_130781490.1">
    <property type="nucleotide sequence ID" value="NZ_BIMR01000141.1"/>
</dbReference>
<dbReference type="Proteomes" id="UP000289954">
    <property type="component" value="Unassembled WGS sequence"/>
</dbReference>
<reference evidence="2 3" key="1">
    <citation type="submission" date="2019-01" db="EMBL/GenBank/DDBJ databases">
        <title>Draft genome sequence of Cellulomonas takizawaensis strain TKZ-21.</title>
        <authorList>
            <person name="Yamamura H."/>
            <person name="Hayashi T."/>
            <person name="Hamada M."/>
            <person name="Serisawa Y."/>
            <person name="Matsuyama K."/>
            <person name="Nakagawa Y."/>
            <person name="Otoguro M."/>
            <person name="Yanagida F."/>
            <person name="Hayakawa M."/>
        </authorList>
    </citation>
    <scope>NUCLEOTIDE SEQUENCE [LARGE SCALE GENOMIC DNA]</scope>
    <source>
        <strain evidence="2 3">NBRC12680</strain>
    </source>
</reference>
<keyword evidence="1" id="KW-0812">Transmembrane</keyword>
<feature type="transmembrane region" description="Helical" evidence="1">
    <location>
        <begin position="35"/>
        <end position="56"/>
    </location>
</feature>
<comment type="caution">
    <text evidence="2">The sequence shown here is derived from an EMBL/GenBank/DDBJ whole genome shotgun (WGS) entry which is preliminary data.</text>
</comment>
<keyword evidence="1" id="KW-0472">Membrane</keyword>
<dbReference type="OrthoDB" id="4829054at2"/>
<evidence type="ECO:0000313" key="2">
    <source>
        <dbReference type="EMBL" id="GCE76887.1"/>
    </source>
</evidence>
<name>A0A402DRZ2_9CELL</name>
<keyword evidence="1" id="KW-1133">Transmembrane helix</keyword>
<evidence type="ECO:0000256" key="1">
    <source>
        <dbReference type="SAM" id="Phobius"/>
    </source>
</evidence>